<evidence type="ECO:0000313" key="8">
    <source>
        <dbReference type="RefSeq" id="XP_051858873.1"/>
    </source>
</evidence>
<keyword evidence="5" id="KW-0963">Cytoplasm</keyword>
<evidence type="ECO:0000256" key="3">
    <source>
        <dbReference type="ARBA" id="ARBA00004496"/>
    </source>
</evidence>
<keyword evidence="8 9" id="KW-0282">Flagellum</keyword>
<dbReference type="GeneID" id="117563853"/>
<proteinExistence type="predicted"/>
<dbReference type="OrthoDB" id="2136125at2759"/>
<evidence type="ECO:0000256" key="6">
    <source>
        <dbReference type="ARBA" id="ARBA00023242"/>
    </source>
</evidence>
<evidence type="ECO:0000256" key="5">
    <source>
        <dbReference type="ARBA" id="ARBA00022490"/>
    </source>
</evidence>
<sequence>MNKDVDFSVINFQTYDAYLDSFTTIEDACYLADAQVARRIAKLGYRSTKVPYTEKEFQQRHDLAMQQLQPKIMGIEPFSNFMRSDCTDPVLLQFKHREVPIFSKKLSTIVFTTCIHGDGSEMSGYIDLENSWQNAMRRTFKHTNWRAIYEGNTKLKPKPQHLSFRNLRYNLVLYNDSDNFKVVHDHRYGMMFMHRGDHKLIPVSGKSTPFSKNVQRSMVHSPKFGTYIFYDHHVRKKV</sequence>
<protein>
    <recommendedName>
        <fullName evidence="4">Cilia- and flagella-associated protein 299</fullName>
    </recommendedName>
</protein>
<evidence type="ECO:0000313" key="7">
    <source>
        <dbReference type="Proteomes" id="UP000515160"/>
    </source>
</evidence>
<reference evidence="8 9" key="1">
    <citation type="submission" date="2025-04" db="UniProtKB">
        <authorList>
            <consortium name="RefSeq"/>
        </authorList>
    </citation>
    <scope>IDENTIFICATION</scope>
    <source>
        <strain evidence="8 9">15112-1751.03</strain>
        <tissue evidence="8 9">Whole Adult</tissue>
    </source>
</reference>
<evidence type="ECO:0000256" key="1">
    <source>
        <dbReference type="ARBA" id="ARBA00003056"/>
    </source>
</evidence>
<evidence type="ECO:0000256" key="4">
    <source>
        <dbReference type="ARBA" id="ARBA00021436"/>
    </source>
</evidence>
<dbReference type="GO" id="GO:0005737">
    <property type="term" value="C:cytoplasm"/>
    <property type="evidence" value="ECO:0007669"/>
    <property type="project" value="UniProtKB-SubCell"/>
</dbReference>
<dbReference type="RefSeq" id="XP_051858874.1">
    <property type="nucleotide sequence ID" value="XM_052002914.1"/>
</dbReference>
<comment type="function">
    <text evidence="1">May be involved in spermatogenesis.</text>
</comment>
<dbReference type="AlphaFoldDB" id="A0A9C6STQ4"/>
<dbReference type="PANTHER" id="PTHR33588">
    <property type="entry name" value="CILIA- AND FLAGELLA-ASSOCIATED PROTEIN 299"/>
    <property type="match status" value="1"/>
</dbReference>
<keyword evidence="6" id="KW-0539">Nucleus</keyword>
<accession>A0A9C6STQ4</accession>
<dbReference type="InterPro" id="IPR027887">
    <property type="entry name" value="DUF4464"/>
</dbReference>
<keyword evidence="7" id="KW-1185">Reference proteome</keyword>
<gene>
    <name evidence="8 9" type="primary">LOC117563853</name>
</gene>
<evidence type="ECO:0000256" key="2">
    <source>
        <dbReference type="ARBA" id="ARBA00004123"/>
    </source>
</evidence>
<comment type="subcellular location">
    <subcellularLocation>
        <location evidence="3">Cytoplasm</location>
    </subcellularLocation>
    <subcellularLocation>
        <location evidence="2">Nucleus</location>
    </subcellularLocation>
</comment>
<keyword evidence="8 9" id="KW-0969">Cilium</keyword>
<dbReference type="Pfam" id="PF14713">
    <property type="entry name" value="DUF4464"/>
    <property type="match status" value="1"/>
</dbReference>
<dbReference type="GO" id="GO:0005634">
    <property type="term" value="C:nucleus"/>
    <property type="evidence" value="ECO:0007669"/>
    <property type="project" value="UniProtKB-SubCell"/>
</dbReference>
<name>A0A9C6STQ4_DROAB</name>
<dbReference type="RefSeq" id="XP_051858873.1">
    <property type="nucleotide sequence ID" value="XM_052002913.1"/>
</dbReference>
<dbReference type="Proteomes" id="UP000515160">
    <property type="component" value="Chromosome 2L"/>
</dbReference>
<keyword evidence="8 9" id="KW-0966">Cell projection</keyword>
<evidence type="ECO:0000313" key="9">
    <source>
        <dbReference type="RefSeq" id="XP_051858874.1"/>
    </source>
</evidence>
<dbReference type="PANTHER" id="PTHR33588:SF1">
    <property type="entry name" value="CILIA- AND FLAGELLA-ASSOCIATED PROTEIN 299"/>
    <property type="match status" value="1"/>
</dbReference>
<organism evidence="7 9">
    <name type="scientific">Drosophila albomicans</name>
    <name type="common">Fruit fly</name>
    <dbReference type="NCBI Taxonomy" id="7291"/>
    <lineage>
        <taxon>Eukaryota</taxon>
        <taxon>Metazoa</taxon>
        <taxon>Ecdysozoa</taxon>
        <taxon>Arthropoda</taxon>
        <taxon>Hexapoda</taxon>
        <taxon>Insecta</taxon>
        <taxon>Pterygota</taxon>
        <taxon>Neoptera</taxon>
        <taxon>Endopterygota</taxon>
        <taxon>Diptera</taxon>
        <taxon>Brachycera</taxon>
        <taxon>Muscomorpha</taxon>
        <taxon>Ephydroidea</taxon>
        <taxon>Drosophilidae</taxon>
        <taxon>Drosophila</taxon>
    </lineage>
</organism>